<sequence length="42" mass="4559">MVEPYIASIIAMAGDKIHMAKGSMMMIHNPLSGGWGEAKDLR</sequence>
<dbReference type="InterPro" id="IPR029045">
    <property type="entry name" value="ClpP/crotonase-like_dom_sf"/>
</dbReference>
<keyword evidence="1" id="KW-0645">Protease</keyword>
<dbReference type="AlphaFoldDB" id="A0A7S7RDH2"/>
<accession>A0A7S7RDH2</accession>
<dbReference type="GO" id="GO:0008233">
    <property type="term" value="F:peptidase activity"/>
    <property type="evidence" value="ECO:0007669"/>
    <property type="project" value="UniProtKB-KW"/>
</dbReference>
<evidence type="ECO:0000313" key="1">
    <source>
        <dbReference type="EMBL" id="QOY37983.2"/>
    </source>
</evidence>
<proteinExistence type="predicted"/>
<name>A0A7S7RDH2_9BACI</name>
<reference evidence="1 2" key="2">
    <citation type="journal article" date="2019" name="Int. J. Syst. Evol. Microbiol.">
        <title>Anaerobacillus isosaccharinicus sp. nov., an alkaliphilic bacterium which degrades isosaccharinic acid.</title>
        <authorList>
            <person name="Bassil N.M."/>
            <person name="Lloyd J.R."/>
        </authorList>
    </citation>
    <scope>NUCLEOTIDE SEQUENCE [LARGE SCALE GENOMIC DNA]</scope>
    <source>
        <strain evidence="1 2">NB2006</strain>
    </source>
</reference>
<protein>
    <submittedName>
        <fullName evidence="1">ATP-dependent Clp protease proteolytic subunit</fullName>
    </submittedName>
</protein>
<dbReference type="Proteomes" id="UP000180175">
    <property type="component" value="Chromosome"/>
</dbReference>
<keyword evidence="1" id="KW-0378">Hydrolase</keyword>
<dbReference type="Pfam" id="PF00574">
    <property type="entry name" value="CLP_protease"/>
    <property type="match status" value="1"/>
</dbReference>
<dbReference type="EMBL" id="CP063356">
    <property type="protein sequence ID" value="QOY37983.2"/>
    <property type="molecule type" value="Genomic_DNA"/>
</dbReference>
<reference evidence="1 2" key="1">
    <citation type="journal article" date="2017" name="Genome Announc.">
        <title>Draft Genome Sequences of Four Alkaliphilic Bacteria Belonging to the Anaerobacillus Genus.</title>
        <authorList>
            <person name="Bassil N.M."/>
            <person name="Lloyd J.R."/>
        </authorList>
    </citation>
    <scope>NUCLEOTIDE SEQUENCE [LARGE SCALE GENOMIC DNA]</scope>
    <source>
        <strain evidence="1 2">NB2006</strain>
    </source>
</reference>
<dbReference type="InterPro" id="IPR023562">
    <property type="entry name" value="ClpP/TepA"/>
</dbReference>
<evidence type="ECO:0000313" key="2">
    <source>
        <dbReference type="Proteomes" id="UP000180175"/>
    </source>
</evidence>
<keyword evidence="2" id="KW-1185">Reference proteome</keyword>
<dbReference type="Gene3D" id="3.90.226.10">
    <property type="entry name" value="2-enoyl-CoA Hydratase, Chain A, domain 1"/>
    <property type="match status" value="1"/>
</dbReference>
<dbReference type="KEGG" id="aia:AWH56_010685"/>
<dbReference type="GO" id="GO:0006508">
    <property type="term" value="P:proteolysis"/>
    <property type="evidence" value="ECO:0007669"/>
    <property type="project" value="UniProtKB-KW"/>
</dbReference>
<dbReference type="SUPFAM" id="SSF52096">
    <property type="entry name" value="ClpP/crotonase"/>
    <property type="match status" value="1"/>
</dbReference>
<organism evidence="1 2">
    <name type="scientific">Anaerobacillus isosaccharinicus</name>
    <dbReference type="NCBI Taxonomy" id="1532552"/>
    <lineage>
        <taxon>Bacteria</taxon>
        <taxon>Bacillati</taxon>
        <taxon>Bacillota</taxon>
        <taxon>Bacilli</taxon>
        <taxon>Bacillales</taxon>
        <taxon>Bacillaceae</taxon>
        <taxon>Anaerobacillus</taxon>
    </lineage>
</organism>
<gene>
    <name evidence="1" type="ORF">AWH56_010685</name>
</gene>